<evidence type="ECO:0000256" key="1">
    <source>
        <dbReference type="ARBA" id="ARBA00005525"/>
    </source>
</evidence>
<dbReference type="EMBL" id="JACLZK010000001">
    <property type="protein sequence ID" value="MBC2882584.1"/>
    <property type="molecule type" value="Genomic_DNA"/>
</dbReference>
<dbReference type="PANTHER" id="PTHR11645:SF0">
    <property type="entry name" value="PYRROLINE-5-CARBOXYLATE REDUCTASE 3"/>
    <property type="match status" value="1"/>
</dbReference>
<evidence type="ECO:0000256" key="4">
    <source>
        <dbReference type="HAMAP-Rule" id="MF_01925"/>
    </source>
</evidence>
<dbReference type="AlphaFoldDB" id="A0A842JBY5"/>
<evidence type="ECO:0000259" key="8">
    <source>
        <dbReference type="Pfam" id="PF03807"/>
    </source>
</evidence>
<dbReference type="SUPFAM" id="SSF48179">
    <property type="entry name" value="6-phosphogluconate dehydrogenase C-terminal domain-like"/>
    <property type="match status" value="1"/>
</dbReference>
<dbReference type="Pfam" id="PF14748">
    <property type="entry name" value="P5CR_dimer"/>
    <property type="match status" value="1"/>
</dbReference>
<dbReference type="PANTHER" id="PTHR11645">
    <property type="entry name" value="PYRROLINE-5-CARBOXYLATE REDUCTASE"/>
    <property type="match status" value="1"/>
</dbReference>
<evidence type="ECO:0000256" key="7">
    <source>
        <dbReference type="RuleBase" id="RU003903"/>
    </source>
</evidence>
<dbReference type="InterPro" id="IPR029036">
    <property type="entry name" value="P5CR_dimer"/>
</dbReference>
<dbReference type="InterPro" id="IPR008927">
    <property type="entry name" value="6-PGluconate_DH-like_C_sf"/>
</dbReference>
<feature type="domain" description="Pyrroline-5-carboxylate reductase dimerisation" evidence="9">
    <location>
        <begin position="158"/>
        <end position="260"/>
    </location>
</feature>
<organism evidence="10 11">
    <name type="scientific">Campylobacter massiliensis</name>
    <dbReference type="NCBI Taxonomy" id="2762557"/>
    <lineage>
        <taxon>Bacteria</taxon>
        <taxon>Pseudomonadati</taxon>
        <taxon>Campylobacterota</taxon>
        <taxon>Epsilonproteobacteria</taxon>
        <taxon>Campylobacterales</taxon>
        <taxon>Campylobacteraceae</taxon>
        <taxon>Campylobacter</taxon>
    </lineage>
</organism>
<comment type="function">
    <text evidence="4">Catalyzes the reduction of 1-pyrroline-5-carboxylate (PCA) to L-proline.</text>
</comment>
<feature type="domain" description="Pyrroline-5-carboxylate reductase catalytic N-terminal" evidence="8">
    <location>
        <begin position="5"/>
        <end position="93"/>
    </location>
</feature>
<evidence type="ECO:0000256" key="3">
    <source>
        <dbReference type="ARBA" id="ARBA00023002"/>
    </source>
</evidence>
<evidence type="ECO:0000256" key="6">
    <source>
        <dbReference type="PIRSR" id="PIRSR000193-1"/>
    </source>
</evidence>
<evidence type="ECO:0000256" key="2">
    <source>
        <dbReference type="ARBA" id="ARBA00022857"/>
    </source>
</evidence>
<comment type="similarity">
    <text evidence="1 4 7">Belongs to the pyrroline-5-carboxylate reductase family.</text>
</comment>
<sequence>MKNPKIGFIGGGNMGGAMIENLAQRLGGKSVFVYARSKTAALREKCGVNACKSEAAVASAADITVLATKPAAYEGILNLIKDAARGKVIVTLAPSFSLEQSAQILGTQAKVARAMPNTPAAIAEGVSALCFNENLSADERAAVREIFENFGAVYELEEAKFAAFTGIAGSLPAYVFMFIEAAADAGVLEGLPRALAYEAVAASVAGSARLMLKSGKHPAALKDEICSPGGTTIEAVKALENGGFRAAVIDAVGACVKKARAK</sequence>
<comment type="catalytic activity">
    <reaction evidence="4">
        <text>L-proline + NAD(+) = (S)-1-pyrroline-5-carboxylate + NADH + 2 H(+)</text>
        <dbReference type="Rhea" id="RHEA:14105"/>
        <dbReference type="ChEBI" id="CHEBI:15378"/>
        <dbReference type="ChEBI" id="CHEBI:17388"/>
        <dbReference type="ChEBI" id="CHEBI:57540"/>
        <dbReference type="ChEBI" id="CHEBI:57945"/>
        <dbReference type="ChEBI" id="CHEBI:60039"/>
        <dbReference type="EC" id="1.5.1.2"/>
    </reaction>
</comment>
<accession>A0A842JBY5</accession>
<dbReference type="Proteomes" id="UP000552683">
    <property type="component" value="Unassembled WGS sequence"/>
</dbReference>
<keyword evidence="2 4" id="KW-0521">NADP</keyword>
<evidence type="ECO:0000313" key="11">
    <source>
        <dbReference type="Proteomes" id="UP000552683"/>
    </source>
</evidence>
<dbReference type="GO" id="GO:0005737">
    <property type="term" value="C:cytoplasm"/>
    <property type="evidence" value="ECO:0007669"/>
    <property type="project" value="UniProtKB-SubCell"/>
</dbReference>
<dbReference type="InterPro" id="IPR000304">
    <property type="entry name" value="Pyrroline-COOH_reductase"/>
</dbReference>
<dbReference type="InterPro" id="IPR036291">
    <property type="entry name" value="NAD(P)-bd_dom_sf"/>
</dbReference>
<dbReference type="GO" id="GO:0004735">
    <property type="term" value="F:pyrroline-5-carboxylate reductase activity"/>
    <property type="evidence" value="ECO:0007669"/>
    <property type="project" value="UniProtKB-UniRule"/>
</dbReference>
<comment type="caution">
    <text evidence="10">The sequence shown here is derived from an EMBL/GenBank/DDBJ whole genome shotgun (WGS) entry which is preliminary data.</text>
</comment>
<protein>
    <recommendedName>
        <fullName evidence="4 5">Pyrroline-5-carboxylate reductase</fullName>
        <shortName evidence="4">P5C reductase</shortName>
        <shortName evidence="4">P5CR</shortName>
        <ecNumber evidence="4 5">1.5.1.2</ecNumber>
    </recommendedName>
    <alternativeName>
        <fullName evidence="4">PCA reductase</fullName>
    </alternativeName>
</protein>
<feature type="binding site" evidence="6">
    <location>
        <begin position="9"/>
        <end position="14"/>
    </location>
    <ligand>
        <name>NADP(+)</name>
        <dbReference type="ChEBI" id="CHEBI:58349"/>
    </ligand>
</feature>
<evidence type="ECO:0000256" key="5">
    <source>
        <dbReference type="NCBIfam" id="TIGR00112"/>
    </source>
</evidence>
<feature type="binding site" evidence="6">
    <location>
        <begin position="67"/>
        <end position="70"/>
    </location>
    <ligand>
        <name>NADP(+)</name>
        <dbReference type="ChEBI" id="CHEBI:58349"/>
    </ligand>
</feature>
<dbReference type="RefSeq" id="WP_185898184.1">
    <property type="nucleotide sequence ID" value="NZ_JACLZK010000001.1"/>
</dbReference>
<comment type="subcellular location">
    <subcellularLocation>
        <location evidence="4">Cytoplasm</location>
    </subcellularLocation>
</comment>
<evidence type="ECO:0000313" key="10">
    <source>
        <dbReference type="EMBL" id="MBC2882584.1"/>
    </source>
</evidence>
<dbReference type="EC" id="1.5.1.2" evidence="4 5"/>
<dbReference type="SUPFAM" id="SSF51735">
    <property type="entry name" value="NAD(P)-binding Rossmann-fold domains"/>
    <property type="match status" value="1"/>
</dbReference>
<dbReference type="PROSITE" id="PS00521">
    <property type="entry name" value="P5CR"/>
    <property type="match status" value="1"/>
</dbReference>
<dbReference type="InterPro" id="IPR053790">
    <property type="entry name" value="P5CR-like_CS"/>
</dbReference>
<dbReference type="HAMAP" id="MF_01925">
    <property type="entry name" value="P5C_reductase"/>
    <property type="match status" value="1"/>
</dbReference>
<comment type="catalytic activity">
    <reaction evidence="4 7">
        <text>L-proline + NADP(+) = (S)-1-pyrroline-5-carboxylate + NADPH + 2 H(+)</text>
        <dbReference type="Rhea" id="RHEA:14109"/>
        <dbReference type="ChEBI" id="CHEBI:15378"/>
        <dbReference type="ChEBI" id="CHEBI:17388"/>
        <dbReference type="ChEBI" id="CHEBI:57783"/>
        <dbReference type="ChEBI" id="CHEBI:58349"/>
        <dbReference type="ChEBI" id="CHEBI:60039"/>
        <dbReference type="EC" id="1.5.1.2"/>
    </reaction>
</comment>
<keyword evidence="3 4" id="KW-0560">Oxidoreductase</keyword>
<dbReference type="Pfam" id="PF03807">
    <property type="entry name" value="F420_oxidored"/>
    <property type="match status" value="1"/>
</dbReference>
<keyword evidence="4" id="KW-0963">Cytoplasm</keyword>
<dbReference type="GO" id="GO:0055129">
    <property type="term" value="P:L-proline biosynthetic process"/>
    <property type="evidence" value="ECO:0007669"/>
    <property type="project" value="UniProtKB-UniRule"/>
</dbReference>
<proteinExistence type="inferred from homology"/>
<dbReference type="FunFam" id="1.10.3730.10:FF:000001">
    <property type="entry name" value="Pyrroline-5-carboxylate reductase"/>
    <property type="match status" value="1"/>
</dbReference>
<reference evidence="10 11" key="1">
    <citation type="submission" date="2020-08" db="EMBL/GenBank/DDBJ databases">
        <title>Complete genome and description of Campylobacter massiliensis Marseille-Q3452 sp. nov.</title>
        <authorList>
            <person name="Antezack A."/>
        </authorList>
    </citation>
    <scope>NUCLEOTIDE SEQUENCE [LARGE SCALE GENOMIC DNA]</scope>
    <source>
        <strain evidence="10 11">Marseille-Q3452</strain>
    </source>
</reference>
<keyword evidence="4 7" id="KW-0028">Amino-acid biosynthesis</keyword>
<evidence type="ECO:0000259" key="9">
    <source>
        <dbReference type="Pfam" id="PF14748"/>
    </source>
</evidence>
<dbReference type="Gene3D" id="1.10.3730.10">
    <property type="entry name" value="ProC C-terminal domain-like"/>
    <property type="match status" value="1"/>
</dbReference>
<dbReference type="PIRSF" id="PIRSF000193">
    <property type="entry name" value="Pyrrol-5-carb_rd"/>
    <property type="match status" value="1"/>
</dbReference>
<dbReference type="Gene3D" id="3.40.50.720">
    <property type="entry name" value="NAD(P)-binding Rossmann-like Domain"/>
    <property type="match status" value="1"/>
</dbReference>
<dbReference type="UniPathway" id="UPA00098">
    <property type="reaction ID" value="UER00361"/>
</dbReference>
<name>A0A842JBY5_9BACT</name>
<gene>
    <name evidence="4 10" type="primary">proC</name>
    <name evidence="10" type="ORF">H7R39_04815</name>
</gene>
<keyword evidence="4 7" id="KW-0641">Proline biosynthesis</keyword>
<dbReference type="InterPro" id="IPR028939">
    <property type="entry name" value="P5C_Rdtase_cat_N"/>
</dbReference>
<keyword evidence="11" id="KW-1185">Reference proteome</keyword>
<comment type="pathway">
    <text evidence="4 7">Amino-acid biosynthesis; L-proline biosynthesis; L-proline from L-glutamate 5-semialdehyde: step 1/1.</text>
</comment>
<dbReference type="NCBIfam" id="TIGR00112">
    <property type="entry name" value="proC"/>
    <property type="match status" value="1"/>
</dbReference>